<accession>A0A242A1Q9</accession>
<protein>
    <recommendedName>
        <fullName evidence="4">Small integral membrane protein</fullName>
    </recommendedName>
</protein>
<evidence type="ECO:0000313" key="3">
    <source>
        <dbReference type="Proteomes" id="UP000195043"/>
    </source>
</evidence>
<feature type="transmembrane region" description="Helical" evidence="1">
    <location>
        <begin position="7"/>
        <end position="27"/>
    </location>
</feature>
<dbReference type="AlphaFoldDB" id="A0A242A1Q9"/>
<evidence type="ECO:0008006" key="4">
    <source>
        <dbReference type="Google" id="ProtNLM"/>
    </source>
</evidence>
<keyword evidence="1" id="KW-1133">Transmembrane helix</keyword>
<sequence length="62" mass="7017">MNEIQQYKIPLIFGAIGLIIALLFVTIGFFKTLLILLLTGLGFLLGLYVQRTGMLDEFLNRQ</sequence>
<dbReference type="RefSeq" id="WP_086273084.1">
    <property type="nucleotide sequence ID" value="NZ_NGKU01000001.1"/>
</dbReference>
<evidence type="ECO:0000313" key="2">
    <source>
        <dbReference type="EMBL" id="OTN74975.1"/>
    </source>
</evidence>
<dbReference type="STRING" id="1834191.A5886_000019"/>
<dbReference type="Proteomes" id="UP000195043">
    <property type="component" value="Unassembled WGS sequence"/>
</dbReference>
<name>A0A242A1Q9_9ENTE</name>
<keyword evidence="3" id="KW-1185">Reference proteome</keyword>
<feature type="transmembrane region" description="Helical" evidence="1">
    <location>
        <begin position="33"/>
        <end position="49"/>
    </location>
</feature>
<gene>
    <name evidence="2" type="ORF">A5886_000019</name>
</gene>
<reference evidence="2 3" key="1">
    <citation type="submission" date="2017-05" db="EMBL/GenBank/DDBJ databases">
        <title>The Genome Sequence of Enterococcus sp. 8G7_MSG3316.</title>
        <authorList>
            <consortium name="The Broad Institute Genomics Platform"/>
            <consortium name="The Broad Institute Genomic Center for Infectious Diseases"/>
            <person name="Earl A."/>
            <person name="Manson A."/>
            <person name="Schwartman J."/>
            <person name="Gilmore M."/>
            <person name="Abouelleil A."/>
            <person name="Cao P."/>
            <person name="Chapman S."/>
            <person name="Cusick C."/>
            <person name="Shea T."/>
            <person name="Young S."/>
            <person name="Neafsey D."/>
            <person name="Nusbaum C."/>
            <person name="Birren B."/>
        </authorList>
    </citation>
    <scope>NUCLEOTIDE SEQUENCE [LARGE SCALE GENOMIC DNA]</scope>
    <source>
        <strain evidence="2 3">8G7_MSG3316</strain>
    </source>
</reference>
<dbReference type="InterPro" id="IPR018730">
    <property type="entry name" value="DUF2273"/>
</dbReference>
<keyword evidence="1" id="KW-0812">Transmembrane</keyword>
<dbReference type="Pfam" id="PF10031">
    <property type="entry name" value="DUF2273"/>
    <property type="match status" value="1"/>
</dbReference>
<evidence type="ECO:0000256" key="1">
    <source>
        <dbReference type="SAM" id="Phobius"/>
    </source>
</evidence>
<keyword evidence="1" id="KW-0472">Membrane</keyword>
<organism evidence="2 3">
    <name type="scientific">Candidatus Enterococcus testudinis</name>
    <dbReference type="NCBI Taxonomy" id="1834191"/>
    <lineage>
        <taxon>Bacteria</taxon>
        <taxon>Bacillati</taxon>
        <taxon>Bacillota</taxon>
        <taxon>Bacilli</taxon>
        <taxon>Lactobacillales</taxon>
        <taxon>Enterococcaceae</taxon>
        <taxon>Enterococcus</taxon>
    </lineage>
</organism>
<comment type="caution">
    <text evidence="2">The sequence shown here is derived from an EMBL/GenBank/DDBJ whole genome shotgun (WGS) entry which is preliminary data.</text>
</comment>
<proteinExistence type="predicted"/>
<dbReference type="EMBL" id="NGKU01000001">
    <property type="protein sequence ID" value="OTN74975.1"/>
    <property type="molecule type" value="Genomic_DNA"/>
</dbReference>